<evidence type="ECO:0000259" key="2">
    <source>
        <dbReference type="PROSITE" id="PS50878"/>
    </source>
</evidence>
<sequence>MVAYRNASGVHTPPQVGTKAPVHSYQYEKSSVCIEPNGLGLLRRAGPRFSPKTLVKPNHWNSGLAKGRKPYVNGDFIVARQYSSEGSQSKTSAQPGVDDKTYTPGETVTQSVLGADIEVGSYRTLLEPTVYKIAYDIIKSKKGNTTPGVDKATLDGIGTTWIDKTIGSMKNRNFQFQPAVRKYIPKPNGKLRPLGIPTPKDKVVQQAIRLIIEPLFEPHFLKTSHGFRPNRSAHSALKDIRGWTGITWMIEGDIKGCFDNVDHHVLERLLKKRIKDPNLISLYWKTVNAGYVNNGTLEPHSLTGVPQGGVLSPFLSNVYMHELDIFVEGLKAKYNKSSNRRGIIQNPKYTAILKQLRELRAKGDGKAIRKAELERESIASVIRTGTRIYYVRYADDWIMGVRGPRSLAIKVKEEVETFLREKLNLELSREKTAITHLPTNQAFFLGCIIRRHGLKYMQGLIRKRGPQRIRRSNTRILLECPIERIVSKLKEQGYAHVADGKPKAVTKWIYMKPEEIILRYNGVIRGYLNYYSFANNRNMLRQITWILSFSAVFTFARKWNISPKKVFRKLGNPPTYKTCRKTPKGEKTVSYKLDLGDLTISPMRFDLINGKNIDPAKIKYYSIRSHFTLDKPCCVCGSDQDIEMHHIRHLRKDVPRGNNRFKRLFLQMKRKQIPVCRPCHKALHVGEYDGRKLGSLGKRVL</sequence>
<evidence type="ECO:0000256" key="1">
    <source>
        <dbReference type="SAM" id="MobiDB-lite"/>
    </source>
</evidence>
<dbReference type="PANTHER" id="PTHR33642:SF3">
    <property type="entry name" value="NUCLEAR INTRON MATURASE 4, MITOCHONDRIAL"/>
    <property type="match status" value="1"/>
</dbReference>
<feature type="region of interest" description="Disordered" evidence="1">
    <location>
        <begin position="83"/>
        <end position="102"/>
    </location>
</feature>
<dbReference type="AlphaFoldDB" id="A0A222AIJ2"/>
<evidence type="ECO:0000313" key="3">
    <source>
        <dbReference type="EMBL" id="ASO76189.1"/>
    </source>
</evidence>
<dbReference type="InterPro" id="IPR024937">
    <property type="entry name" value="Domain_X"/>
</dbReference>
<feature type="compositionally biased region" description="Polar residues" evidence="1">
    <location>
        <begin position="83"/>
        <end position="94"/>
    </location>
</feature>
<geneLocation type="mitochondrion" evidence="3"/>
<dbReference type="GeneID" id="33910382"/>
<dbReference type="Pfam" id="PF01348">
    <property type="entry name" value="Intron_maturas2"/>
    <property type="match status" value="1"/>
</dbReference>
<dbReference type="EMBL" id="KX530816">
    <property type="protein sequence ID" value="ASO76189.1"/>
    <property type="molecule type" value="Genomic_DNA"/>
</dbReference>
<dbReference type="GO" id="GO:0006315">
    <property type="term" value="P:homing of group II introns"/>
    <property type="evidence" value="ECO:0007669"/>
    <property type="project" value="TreeGrafter"/>
</dbReference>
<dbReference type="Pfam" id="PF00078">
    <property type="entry name" value="RVT_1"/>
    <property type="match status" value="1"/>
</dbReference>
<dbReference type="PANTHER" id="PTHR33642">
    <property type="entry name" value="COX1/OXI3 INTRON 1 PROTEIN-RELATED"/>
    <property type="match status" value="1"/>
</dbReference>
<dbReference type="CDD" id="cd00085">
    <property type="entry name" value="HNHc"/>
    <property type="match status" value="1"/>
</dbReference>
<dbReference type="SUPFAM" id="SSF56672">
    <property type="entry name" value="DNA/RNA polymerases"/>
    <property type="match status" value="1"/>
</dbReference>
<reference evidence="3" key="1">
    <citation type="journal article" date="2017" name="J. Phycol.">
        <title>Mitochondrial genomes of the green macroalga Ulva pertusa (Ulvophyceae, Chlorophyta): novel insights into the evolution of mitogenomes in the Ulvophyceae.</title>
        <authorList>
            <person name="Liu F."/>
            <person name="Melton J.T.III."/>
            <person name="Bi Y."/>
        </authorList>
    </citation>
    <scope>NUCLEOTIDE SEQUENCE</scope>
</reference>
<dbReference type="InterPro" id="IPR043502">
    <property type="entry name" value="DNA/RNA_pol_sf"/>
</dbReference>
<proteinExistence type="predicted"/>
<dbReference type="GO" id="GO:0003964">
    <property type="term" value="F:RNA-directed DNA polymerase activity"/>
    <property type="evidence" value="ECO:0007669"/>
    <property type="project" value="TreeGrafter"/>
</dbReference>
<accession>A0A222AIJ2</accession>
<keyword evidence="3" id="KW-0496">Mitochondrion</keyword>
<dbReference type="CDD" id="cd01651">
    <property type="entry name" value="RT_G2_intron"/>
    <property type="match status" value="1"/>
</dbReference>
<dbReference type="Pfam" id="PF21368">
    <property type="entry name" value="AI2M-like_HNH"/>
    <property type="match status" value="1"/>
</dbReference>
<gene>
    <name evidence="3" type="primary">orf701</name>
</gene>
<dbReference type="PROSITE" id="PS50878">
    <property type="entry name" value="RT_POL"/>
    <property type="match status" value="1"/>
</dbReference>
<protein>
    <recommendedName>
        <fullName evidence="2">Reverse transcriptase domain-containing protein</fullName>
    </recommendedName>
</protein>
<organism evidence="3">
    <name type="scientific">Ulva pertusa</name>
    <name type="common">Sea lettuce</name>
    <dbReference type="NCBI Taxonomy" id="3120"/>
    <lineage>
        <taxon>Eukaryota</taxon>
        <taxon>Viridiplantae</taxon>
        <taxon>Chlorophyta</taxon>
        <taxon>core chlorophytes</taxon>
        <taxon>Ulvophyceae</taxon>
        <taxon>OUU clade</taxon>
        <taxon>Ulvales</taxon>
        <taxon>Ulvaceae</taxon>
        <taxon>Ulva</taxon>
    </lineage>
</organism>
<dbReference type="InterPro" id="IPR000477">
    <property type="entry name" value="RT_dom"/>
</dbReference>
<name>A0A222AIJ2_ULVPE</name>
<dbReference type="InterPro" id="IPR003615">
    <property type="entry name" value="HNH_nuc"/>
</dbReference>
<dbReference type="GO" id="GO:0005739">
    <property type="term" value="C:mitochondrion"/>
    <property type="evidence" value="ECO:0007669"/>
    <property type="project" value="TreeGrafter"/>
</dbReference>
<dbReference type="RefSeq" id="YP_009420548.1">
    <property type="nucleotide sequence ID" value="NC_035722.1"/>
</dbReference>
<feature type="domain" description="Reverse transcriptase" evidence="2">
    <location>
        <begin position="165"/>
        <end position="449"/>
    </location>
</feature>
<dbReference type="GO" id="GO:0090615">
    <property type="term" value="P:mitochondrial mRNA processing"/>
    <property type="evidence" value="ECO:0007669"/>
    <property type="project" value="TreeGrafter"/>
</dbReference>
<dbReference type="InterPro" id="IPR049030">
    <property type="entry name" value="AI2M-like_HNH"/>
</dbReference>